<evidence type="ECO:0000313" key="1">
    <source>
        <dbReference type="EMBL" id="GAA0508721.1"/>
    </source>
</evidence>
<keyword evidence="2" id="KW-1185">Reference proteome</keyword>
<dbReference type="Gene3D" id="3.40.50.150">
    <property type="entry name" value="Vaccinia Virus protein VP39"/>
    <property type="match status" value="1"/>
</dbReference>
<evidence type="ECO:0000313" key="2">
    <source>
        <dbReference type="Proteomes" id="UP001500729"/>
    </source>
</evidence>
<dbReference type="Gene3D" id="1.10.150.290">
    <property type="entry name" value="S-adenosyl-L-methionine-dependent methyltransferases"/>
    <property type="match status" value="1"/>
</dbReference>
<dbReference type="PANTHER" id="PTHR43861:SF1">
    <property type="entry name" value="TRANS-ACONITATE 2-METHYLTRANSFERASE"/>
    <property type="match status" value="1"/>
</dbReference>
<sequence length="253" mass="28462">MWDQRRYLEFGEQRNRPAGDLLAAVGARTARRVVDLGCGPGNLTPMLTGRWPEAVVEALDSSPEMVDAARSRGVDARVEDVRDWRPRPDTDVVLCNAVLHWVPEHVDLLRRWMTELPAGAWFAFQVPGNFESPSYAATHALIAEPRWRDRLSGLLLTPDSVLPPIGYADVFADVGVGVDAWETTYVHALSGEDPVLEWLSGSSLRPVRAALDDSEWEHFRAELAPRLRAAYPQRPDGTTWFPFRRIFCVAHLR</sequence>
<dbReference type="Pfam" id="PF13489">
    <property type="entry name" value="Methyltransf_23"/>
    <property type="match status" value="1"/>
</dbReference>
<dbReference type="Proteomes" id="UP001500729">
    <property type="component" value="Unassembled WGS sequence"/>
</dbReference>
<dbReference type="InterPro" id="IPR023149">
    <property type="entry name" value="Trans_acon_MeTrfase_C"/>
</dbReference>
<dbReference type="EMBL" id="BAAAGS010000002">
    <property type="protein sequence ID" value="GAA0508721.1"/>
    <property type="molecule type" value="Genomic_DNA"/>
</dbReference>
<protein>
    <submittedName>
        <fullName evidence="1">Trans-aconitate 2-methyltransferase</fullName>
    </submittedName>
</protein>
<dbReference type="RefSeq" id="WP_009948019.1">
    <property type="nucleotide sequence ID" value="NZ_BAAAGS010000002.1"/>
</dbReference>
<dbReference type="SUPFAM" id="SSF53335">
    <property type="entry name" value="S-adenosyl-L-methionine-dependent methyltransferases"/>
    <property type="match status" value="1"/>
</dbReference>
<dbReference type="CDD" id="cd02440">
    <property type="entry name" value="AdoMet_MTases"/>
    <property type="match status" value="1"/>
</dbReference>
<accession>A0ABN1BZG4</accession>
<organism evidence="1 2">
    <name type="scientific">Saccharopolyspora erythraea</name>
    <name type="common">Streptomyces erythraeus</name>
    <dbReference type="NCBI Taxonomy" id="1836"/>
    <lineage>
        <taxon>Bacteria</taxon>
        <taxon>Bacillati</taxon>
        <taxon>Actinomycetota</taxon>
        <taxon>Actinomycetes</taxon>
        <taxon>Pseudonocardiales</taxon>
        <taxon>Pseudonocardiaceae</taxon>
        <taxon>Saccharopolyspora</taxon>
    </lineage>
</organism>
<dbReference type="PANTHER" id="PTHR43861">
    <property type="entry name" value="TRANS-ACONITATE 2-METHYLTRANSFERASE-RELATED"/>
    <property type="match status" value="1"/>
</dbReference>
<comment type="caution">
    <text evidence="1">The sequence shown here is derived from an EMBL/GenBank/DDBJ whole genome shotgun (WGS) entry which is preliminary data.</text>
</comment>
<dbReference type="InterPro" id="IPR029063">
    <property type="entry name" value="SAM-dependent_MTases_sf"/>
</dbReference>
<proteinExistence type="predicted"/>
<gene>
    <name evidence="1" type="ORF">GCM10009533_04400</name>
</gene>
<name>A0ABN1BZG4_SACER</name>
<dbReference type="NCBIfam" id="NF010703">
    <property type="entry name" value="PRK14103.1"/>
    <property type="match status" value="1"/>
</dbReference>
<reference evidence="1 2" key="1">
    <citation type="journal article" date="2019" name="Int. J. Syst. Evol. Microbiol.">
        <title>The Global Catalogue of Microorganisms (GCM) 10K type strain sequencing project: providing services to taxonomists for standard genome sequencing and annotation.</title>
        <authorList>
            <consortium name="The Broad Institute Genomics Platform"/>
            <consortium name="The Broad Institute Genome Sequencing Center for Infectious Disease"/>
            <person name="Wu L."/>
            <person name="Ma J."/>
        </authorList>
    </citation>
    <scope>NUCLEOTIDE SEQUENCE [LARGE SCALE GENOMIC DNA]</scope>
    <source>
        <strain evidence="1 2">JCM 10303</strain>
    </source>
</reference>